<feature type="region of interest" description="Disordered" evidence="2">
    <location>
        <begin position="1"/>
        <end position="20"/>
    </location>
</feature>
<dbReference type="InterPro" id="IPR001356">
    <property type="entry name" value="HD"/>
</dbReference>
<sequence>MAERFSPTKKSLKEGSTAVHSSEILSTGPLIYVDPALPNTSASTTRPQHGHPLVVLGPQAARNRHNVQIGPAAEPIGDQWKTPHMNQREPRTRLPTYANTENAQQSPPKKKARTAYGPMVQWKYEILEASFKTNNTPDEAEINRIMDVTGMDWRKVTKHFSDKRSRMRKLALAESDPVEGQAKIQRQVKLYRKRQRLRSRKSTADKSHPPIEDCEICVQRILQQQSINMILPALDDLPLYVSISTSTILISIQSDIDHESHRIRDLDMEMARMERDHFRFACSLELAGLQRIAHRARLAGLTFMLQKLGTSSSLEDQKVPTSRANILADLNGTRLCLTTSKVLAKTTSRSIITKLQQQKEEASRRSADLETIISEDSVSISASRMRGYRIYAVEWQARCLVYRLALTSFVATYYDIEKRQISHGSD</sequence>
<keyword evidence="5" id="KW-1185">Reference proteome</keyword>
<proteinExistence type="predicted"/>
<dbReference type="GO" id="GO:0003677">
    <property type="term" value="F:DNA binding"/>
    <property type="evidence" value="ECO:0007669"/>
    <property type="project" value="UniProtKB-KW"/>
</dbReference>
<dbReference type="GO" id="GO:0005634">
    <property type="term" value="C:nucleus"/>
    <property type="evidence" value="ECO:0007669"/>
    <property type="project" value="UniProtKB-SubCell"/>
</dbReference>
<accession>A0A8H7TK51</accession>
<evidence type="ECO:0000313" key="4">
    <source>
        <dbReference type="EMBL" id="KAG4420263.1"/>
    </source>
</evidence>
<name>A0A8H7TK51_9HELO</name>
<evidence type="ECO:0000256" key="2">
    <source>
        <dbReference type="SAM" id="MobiDB-lite"/>
    </source>
</evidence>
<keyword evidence="1" id="KW-0539">Nucleus</keyword>
<gene>
    <name evidence="4" type="ORF">IFR04_006641</name>
</gene>
<dbReference type="OrthoDB" id="6159439at2759"/>
<feature type="domain" description="Homeobox" evidence="3">
    <location>
        <begin position="109"/>
        <end position="174"/>
    </location>
</feature>
<dbReference type="AlphaFoldDB" id="A0A8H7TK51"/>
<reference evidence="4" key="1">
    <citation type="submission" date="2021-02" db="EMBL/GenBank/DDBJ databases">
        <title>Genome sequence Cadophora malorum strain M34.</title>
        <authorList>
            <person name="Stefanovic E."/>
            <person name="Vu D."/>
            <person name="Scully C."/>
            <person name="Dijksterhuis J."/>
            <person name="Roader J."/>
            <person name="Houbraken J."/>
        </authorList>
    </citation>
    <scope>NUCLEOTIDE SEQUENCE</scope>
    <source>
        <strain evidence="4">M34</strain>
    </source>
</reference>
<protein>
    <recommendedName>
        <fullName evidence="3">Homeobox domain-containing protein</fullName>
    </recommendedName>
</protein>
<dbReference type="InterPro" id="IPR009057">
    <property type="entry name" value="Homeodomain-like_sf"/>
</dbReference>
<evidence type="ECO:0000256" key="1">
    <source>
        <dbReference type="RuleBase" id="RU000682"/>
    </source>
</evidence>
<dbReference type="SUPFAM" id="SSF46689">
    <property type="entry name" value="Homeodomain-like"/>
    <property type="match status" value="1"/>
</dbReference>
<evidence type="ECO:0000259" key="3">
    <source>
        <dbReference type="SMART" id="SM00389"/>
    </source>
</evidence>
<dbReference type="SMART" id="SM00389">
    <property type="entry name" value="HOX"/>
    <property type="match status" value="1"/>
</dbReference>
<keyword evidence="1" id="KW-0371">Homeobox</keyword>
<dbReference type="Gene3D" id="1.10.10.60">
    <property type="entry name" value="Homeodomain-like"/>
    <property type="match status" value="1"/>
</dbReference>
<dbReference type="Proteomes" id="UP000664132">
    <property type="component" value="Unassembled WGS sequence"/>
</dbReference>
<dbReference type="EMBL" id="JAFJYH010000088">
    <property type="protein sequence ID" value="KAG4420263.1"/>
    <property type="molecule type" value="Genomic_DNA"/>
</dbReference>
<comment type="subcellular location">
    <subcellularLocation>
        <location evidence="1">Nucleus</location>
    </subcellularLocation>
</comment>
<dbReference type="Pfam" id="PF00046">
    <property type="entry name" value="Homeodomain"/>
    <property type="match status" value="1"/>
</dbReference>
<evidence type="ECO:0000313" key="5">
    <source>
        <dbReference type="Proteomes" id="UP000664132"/>
    </source>
</evidence>
<comment type="caution">
    <text evidence="4">The sequence shown here is derived from an EMBL/GenBank/DDBJ whole genome shotgun (WGS) entry which is preliminary data.</text>
</comment>
<keyword evidence="1" id="KW-0238">DNA-binding</keyword>
<organism evidence="4 5">
    <name type="scientific">Cadophora malorum</name>
    <dbReference type="NCBI Taxonomy" id="108018"/>
    <lineage>
        <taxon>Eukaryota</taxon>
        <taxon>Fungi</taxon>
        <taxon>Dikarya</taxon>
        <taxon>Ascomycota</taxon>
        <taxon>Pezizomycotina</taxon>
        <taxon>Leotiomycetes</taxon>
        <taxon>Helotiales</taxon>
        <taxon>Ploettnerulaceae</taxon>
        <taxon>Cadophora</taxon>
    </lineage>
</organism>